<dbReference type="GO" id="GO:0042597">
    <property type="term" value="C:periplasmic space"/>
    <property type="evidence" value="ECO:0007669"/>
    <property type="project" value="UniProtKB-SubCell"/>
</dbReference>
<dbReference type="RefSeq" id="WP_259444755.1">
    <property type="nucleotide sequence ID" value="NZ_CP069370.1"/>
</dbReference>
<keyword evidence="3 5" id="KW-0732">Signal</keyword>
<feature type="signal peptide" evidence="5">
    <location>
        <begin position="1"/>
        <end position="23"/>
    </location>
</feature>
<keyword evidence="2" id="KW-0813">Transport</keyword>
<dbReference type="EMBL" id="CP069370">
    <property type="protein sequence ID" value="QYZ69755.1"/>
    <property type="molecule type" value="Genomic_DNA"/>
</dbReference>
<keyword evidence="7" id="KW-1185">Reference proteome</keyword>
<evidence type="ECO:0000256" key="1">
    <source>
        <dbReference type="ARBA" id="ARBA00004418"/>
    </source>
</evidence>
<evidence type="ECO:0000256" key="3">
    <source>
        <dbReference type="ARBA" id="ARBA00022729"/>
    </source>
</evidence>
<dbReference type="InterPro" id="IPR006059">
    <property type="entry name" value="SBP"/>
</dbReference>
<dbReference type="GO" id="GO:0019808">
    <property type="term" value="F:polyamine binding"/>
    <property type="evidence" value="ECO:0007669"/>
    <property type="project" value="InterPro"/>
</dbReference>
<protein>
    <submittedName>
        <fullName evidence="6">ABC transporter substrate-binding protein</fullName>
    </submittedName>
</protein>
<dbReference type="AlphaFoldDB" id="A0A8G0ZUM9"/>
<sequence length="383" mass="41833">MKMLKLAATTALATVTALTSALAQMTAIGAGEGQVDIVAWPGYIERGETDKAFDWVTKFEAATGCKVNVKTANTSDEMVALMNEGGFDLVTASGDASLRLVSGGRVQPINVDLIPSWGTVDDRLKSAPWHTVDGVHYGVPYMWGPNVLMYNTEVFKEAPTSWNVVFEEMTLPDGKSNKGRVQAYDGPIHVADAAQYLMAHKPELGITSPYELNEDQYKAALDLLRQQRELTSRYWHDAFIQIDDFKNEGVVASGSWPFQVNLLKADGQPIASTIPSEGATGWADTTMMHVDAAHPNCAYMWMEHTLSSNLQSDLAVWFGANPSVPAACTDGRGMSTAESCTANGMDDFEKIRFWTTPVSKCSQGECVPYYRWVSDYIGVIGGR</sequence>
<dbReference type="InterPro" id="IPR001188">
    <property type="entry name" value="Sperm_putr-bd"/>
</dbReference>
<evidence type="ECO:0000256" key="2">
    <source>
        <dbReference type="ARBA" id="ARBA00022448"/>
    </source>
</evidence>
<keyword evidence="4" id="KW-0574">Periplasm</keyword>
<evidence type="ECO:0000256" key="5">
    <source>
        <dbReference type="SAM" id="SignalP"/>
    </source>
</evidence>
<dbReference type="Pfam" id="PF13416">
    <property type="entry name" value="SBP_bac_8"/>
    <property type="match status" value="1"/>
</dbReference>
<dbReference type="PRINTS" id="PR00909">
    <property type="entry name" value="SPERMDNBNDNG"/>
</dbReference>
<evidence type="ECO:0000256" key="4">
    <source>
        <dbReference type="ARBA" id="ARBA00022764"/>
    </source>
</evidence>
<evidence type="ECO:0000313" key="7">
    <source>
        <dbReference type="Proteomes" id="UP000826300"/>
    </source>
</evidence>
<name>A0A8G0ZUM9_9RHOB</name>
<reference evidence="6" key="1">
    <citation type="submission" date="2021-02" db="EMBL/GenBank/DDBJ databases">
        <title>Rhodobacter shimadae sp. nov., an aerobic anoxygenic phototrophic bacterium isolated from a hot spring.</title>
        <authorList>
            <person name="Muramatsu S."/>
            <person name="Haruta S."/>
            <person name="Hirose S."/>
            <person name="Hanada S."/>
        </authorList>
    </citation>
    <scope>NUCLEOTIDE SEQUENCE</scope>
    <source>
        <strain evidence="6">N10</strain>
    </source>
</reference>
<dbReference type="GO" id="GO:0015846">
    <property type="term" value="P:polyamine transport"/>
    <property type="evidence" value="ECO:0007669"/>
    <property type="project" value="InterPro"/>
</dbReference>
<dbReference type="PANTHER" id="PTHR30222:SF18">
    <property type="entry name" value="BIFUNCTIONAL POLYHYDROXYBUTYRATE SYNTHASE _ ABC TRANSPORTER PERIPLASMIC BINDING PROTEIN-RELATED"/>
    <property type="match status" value="1"/>
</dbReference>
<accession>A0A8G0ZUM9</accession>
<dbReference type="CDD" id="cd13588">
    <property type="entry name" value="PBP2_polyamine_1"/>
    <property type="match status" value="1"/>
</dbReference>
<comment type="subcellular location">
    <subcellularLocation>
        <location evidence="1">Periplasm</location>
    </subcellularLocation>
</comment>
<evidence type="ECO:0000313" key="6">
    <source>
        <dbReference type="EMBL" id="QYZ69755.1"/>
    </source>
</evidence>
<gene>
    <name evidence="6" type="ORF">JO391_18990</name>
</gene>
<dbReference type="Gene3D" id="3.40.190.10">
    <property type="entry name" value="Periplasmic binding protein-like II"/>
    <property type="match status" value="2"/>
</dbReference>
<dbReference type="SUPFAM" id="SSF53850">
    <property type="entry name" value="Periplasmic binding protein-like II"/>
    <property type="match status" value="1"/>
</dbReference>
<feature type="chain" id="PRO_5034018753" evidence="5">
    <location>
        <begin position="24"/>
        <end position="383"/>
    </location>
</feature>
<dbReference type="PANTHER" id="PTHR30222">
    <property type="entry name" value="SPERMIDINE/PUTRESCINE-BINDING PERIPLASMIC PROTEIN"/>
    <property type="match status" value="1"/>
</dbReference>
<proteinExistence type="predicted"/>
<dbReference type="KEGG" id="nsm:JO391_18990"/>
<organism evidence="6 7">
    <name type="scientific">Neotabrizicola shimadae</name>
    <dbReference type="NCBI Taxonomy" id="2807096"/>
    <lineage>
        <taxon>Bacteria</taxon>
        <taxon>Pseudomonadati</taxon>
        <taxon>Pseudomonadota</taxon>
        <taxon>Alphaproteobacteria</taxon>
        <taxon>Rhodobacterales</taxon>
        <taxon>Paracoccaceae</taxon>
        <taxon>Neotabrizicola</taxon>
    </lineage>
</organism>
<dbReference type="Proteomes" id="UP000826300">
    <property type="component" value="Chromosome"/>
</dbReference>